<dbReference type="NCBIfam" id="TIGR02601">
    <property type="entry name" value="autotrns_rpt"/>
    <property type="match status" value="10"/>
</dbReference>
<reference evidence="4 5" key="1">
    <citation type="submission" date="2016-10" db="EMBL/GenBank/DDBJ databases">
        <authorList>
            <person name="de Groot N.N."/>
        </authorList>
    </citation>
    <scope>NUCLEOTIDE SEQUENCE [LARGE SCALE GENOMIC DNA]</scope>
    <source>
        <strain evidence="4 5">DSM 26515</strain>
    </source>
</reference>
<feature type="compositionally biased region" description="Low complexity" evidence="2">
    <location>
        <begin position="320"/>
        <end position="339"/>
    </location>
</feature>
<feature type="region of interest" description="Disordered" evidence="2">
    <location>
        <begin position="312"/>
        <end position="339"/>
    </location>
</feature>
<gene>
    <name evidence="4" type="ORF">SAMN04487997_0122</name>
</gene>
<dbReference type="InterPro" id="IPR013425">
    <property type="entry name" value="Autotrns_rpt"/>
</dbReference>
<evidence type="ECO:0000259" key="3">
    <source>
        <dbReference type="PROSITE" id="PS51208"/>
    </source>
</evidence>
<dbReference type="SUPFAM" id="SSF103515">
    <property type="entry name" value="Autotransporter"/>
    <property type="match status" value="1"/>
</dbReference>
<dbReference type="InterPro" id="IPR012332">
    <property type="entry name" value="Autotransporter_pectin_lyase_C"/>
</dbReference>
<dbReference type="InterPro" id="IPR005546">
    <property type="entry name" value="Autotransporte_beta"/>
</dbReference>
<dbReference type="InterPro" id="IPR036709">
    <property type="entry name" value="Autotransporte_beta_dom_sf"/>
</dbReference>
<evidence type="ECO:0000313" key="4">
    <source>
        <dbReference type="EMBL" id="SEJ53251.1"/>
    </source>
</evidence>
<evidence type="ECO:0000313" key="5">
    <source>
        <dbReference type="Proteomes" id="UP000199420"/>
    </source>
</evidence>
<dbReference type="InterPro" id="IPR011050">
    <property type="entry name" value="Pectin_lyase_fold/virulence"/>
</dbReference>
<name>A0A1H6ZIN3_9GAMM</name>
<sequence length="1967" mass="193546">MNKIYRVVWNRALGQLVVASEMAKAVRGGSGGTEDRRTSARLPRALLCAAMALAGIGASGGVHAADIANASFEDGTLNSWVVGGGSGSQSPSYGQEGIGASVVTGMTDFTAVSQGGPTNTHQWTVTPYGNYMASLQATSDLVNGTNDFATGAGALGLTVDSQQAIATMLSGGGGNGDPTNASWLYQDLVLNAGDSFTMAWQYVSTDYTPYNDSSLTSLVNLGDASSLATVNNLVSQYALLGATNPGTGSYSTDSFGATGWEVATYSVATAGTYRLGFLSFNLTDEINSPILLIDQQPGQTFDHGVPFNPVAPNEGSGAPTTSTSTTIDSTTSTTDLGSTDGAFDGGTLAADGDTTLDQNFTIDGNGGTIDQAGHQVTVNGAITDADVGGAGSLTITNSGNGGGVSLSGINTYTGTTTIDDGATLSLIGDGSIADSAGVTDNGTFDISGANGDASITTLDGSGTVDLGGNGLDLTDASGTFGGTITGTGGVNVGGGSEALSGANTYTGTTVIDSGATLSLTGDGSIAESAGVTDNGTLDISGANGDASIATLDGTGAVDLGGNGLNLTDASGTFGGAINGTGCVNVGGGSEALSGANTYTGTTVIDSGATLSLTGDGSIADSAGLTDNGTLDVSGANGDASISTLDGSGTVDLGSNGLNLTDASGTFGGAIAGTGGVNVDGGSEAFSGVNTYTGTTVIDGGATLSLTGDGSIAESAGVTDNGTFDISGANGDASITTLDGNGALDLGSNDLNLTDASGTFAGTIGGTGGVNVVGGTEVLSGTNTYTGGTTINNGTVQIGNDANLGDASGGLTFDGGTLHTTGDVDSNRDITLAGDGTIDTAGTLSHSGGTTVNDGTLVLTGDNTYTGGTTINNGTLQIGDDANLGDASGNLTFDGGTLHTTGDVDSNRDITLAGDGTIDTDTGTAMSNGGDVGGSGALIKDGAGTLELAGTLSHSGGTTVNDGTLVLTGDNTYTGGTTLNGGALQIGDDANLGDASGGLTFDGGTLHATASLSTDRQITLAGDGRFDVDSGTTLTATDAIDGTGRLVKQGDGTLVLTGANTYTGGTTIDAGTLQGNSTSLQGDMVDNGTLDFVQAGNGTFGGTLSGTGNLVKDGSGTLTISGTASQQGGMIVNAGTLVLTGSNTYTGGTTVNGGSLQVSRDANLGDASSDLTLAGGTLHTTDSFESGRDIALGGGSFDTEARATFTSNGAIDGTGGLVKNGQGTMVVNGVASHQGGTTVNAGVLILNGANTYTGGTVINGGSLHVSNDANLGDAANALTFNGGDLTITQSMASDRDMAFEAGNASITTLAGVTFTANGDMSGTGSLVKRGGGTLVVSGNNTFSGGTLIDGGVIKIDSGSSLGTGVIRLQGGTLQTVESLGTGQTVLVSGDSGVNVDAGKTAELSGQILTDGSAGCFIKSGKGTLNMTGAAMLSNGTCVKEGMLRANGELTSQVQVDHPGTLRGVGIIDGALNVEGTLAPGNSPGTLSVTGAVTMHQGSALEVDIDGHGTGTGKGNYSRLLVGGSFTAAGALVPTLRGITGNAYNAFTPELGDVYTVVEATGGVKGTFDALQQPTAGLADNTRFQVFYVGGHAVELFVTPASYATLLEGHANGNAVRVGGATDRMVAAQDAGTDSADQHGLLFALAGLRAAQLPQVMQGLAGETHAQVAAMAREAGLGLAGDVTQHLAESPLDQGEHGDRAWATLSQGGYRALSDAQAAGFQSQQSRASAGLDVYRGDAGQWGVGLAHTEARLENVPASGNVRGNGALLYGELAAGAAVLDGSASWSKDRWSTRRADALAPASSLSSQADGHSMVASVTARFPLQHQGLHVEPYVQALWQRVERDGFAESGDALSGLTLDRYDASGTRLLAGLNLGSAAQDPLAASTTWRIGAAVGRDFGDTLDPVVGASLAGESFQLQSPSMGRTLLKLDASGTLRLGKQSWLYGGLNSANADNRASYGVNVGVRVQF</sequence>
<evidence type="ECO:0000256" key="1">
    <source>
        <dbReference type="ARBA" id="ARBA00022729"/>
    </source>
</evidence>
<dbReference type="RefSeq" id="WP_175483823.1">
    <property type="nucleotide sequence ID" value="NZ_FNYC01000011.1"/>
</dbReference>
<dbReference type="EMBL" id="FNYC01000011">
    <property type="protein sequence ID" value="SEJ53251.1"/>
    <property type="molecule type" value="Genomic_DNA"/>
</dbReference>
<dbReference type="Gene3D" id="2.160.20.20">
    <property type="match status" value="3"/>
</dbReference>
<accession>A0A1H6ZIN3</accession>
<dbReference type="InterPro" id="IPR024973">
    <property type="entry name" value="ESPR"/>
</dbReference>
<protein>
    <submittedName>
        <fullName evidence="4">Autotransporter-associated beta strand repeat-containing protein</fullName>
    </submittedName>
</protein>
<dbReference type="STRING" id="529704.SAMN02927913_0124"/>
<dbReference type="Pfam" id="PF12951">
    <property type="entry name" value="PATR"/>
    <property type="match status" value="11"/>
</dbReference>
<keyword evidence="5" id="KW-1185">Reference proteome</keyword>
<feature type="domain" description="Autotransporter" evidence="3">
    <location>
        <begin position="1692"/>
        <end position="1967"/>
    </location>
</feature>
<evidence type="ECO:0000256" key="2">
    <source>
        <dbReference type="SAM" id="MobiDB-lite"/>
    </source>
</evidence>
<keyword evidence="1" id="KW-0732">Signal</keyword>
<organism evidence="4 5">
    <name type="scientific">Frateuria terrea</name>
    <dbReference type="NCBI Taxonomy" id="529704"/>
    <lineage>
        <taxon>Bacteria</taxon>
        <taxon>Pseudomonadati</taxon>
        <taxon>Pseudomonadota</taxon>
        <taxon>Gammaproteobacteria</taxon>
        <taxon>Lysobacterales</taxon>
        <taxon>Rhodanobacteraceae</taxon>
        <taxon>Frateuria</taxon>
    </lineage>
</organism>
<dbReference type="PROSITE" id="PS51208">
    <property type="entry name" value="AUTOTRANSPORTER"/>
    <property type="match status" value="1"/>
</dbReference>
<proteinExistence type="predicted"/>
<dbReference type="SUPFAM" id="SSF51126">
    <property type="entry name" value="Pectin lyase-like"/>
    <property type="match status" value="2"/>
</dbReference>
<dbReference type="Pfam" id="PF13018">
    <property type="entry name" value="ESPR"/>
    <property type="match status" value="1"/>
</dbReference>
<dbReference type="SMART" id="SM00869">
    <property type="entry name" value="Autotransporter"/>
    <property type="match status" value="1"/>
</dbReference>
<dbReference type="Proteomes" id="UP000199420">
    <property type="component" value="Unassembled WGS sequence"/>
</dbReference>